<accession>A0A212K7K9</accession>
<name>A0A212K7K9_9BACT</name>
<dbReference type="EMBL" id="FLUM01000003">
    <property type="protein sequence ID" value="SBW07646.1"/>
    <property type="molecule type" value="Genomic_DNA"/>
</dbReference>
<protein>
    <recommendedName>
        <fullName evidence="2">Glycosyltransferase 2-like domain-containing protein</fullName>
    </recommendedName>
</protein>
<feature type="domain" description="Glycosyltransferase 2-like" evidence="2">
    <location>
        <begin position="5"/>
        <end position="126"/>
    </location>
</feature>
<dbReference type="AlphaFoldDB" id="A0A212K7K9"/>
<evidence type="ECO:0000256" key="1">
    <source>
        <dbReference type="ARBA" id="ARBA00038494"/>
    </source>
</evidence>
<evidence type="ECO:0000313" key="3">
    <source>
        <dbReference type="EMBL" id="SBW07646.1"/>
    </source>
</evidence>
<dbReference type="CDD" id="cd02511">
    <property type="entry name" value="Beta4Glucosyltransferase"/>
    <property type="match status" value="1"/>
</dbReference>
<dbReference type="PANTHER" id="PTHR43630">
    <property type="entry name" value="POLY-BETA-1,6-N-ACETYL-D-GLUCOSAMINE SYNTHASE"/>
    <property type="match status" value="1"/>
</dbReference>
<dbReference type="PANTHER" id="PTHR43630:SF2">
    <property type="entry name" value="GLYCOSYLTRANSFERASE"/>
    <property type="match status" value="1"/>
</dbReference>
<proteinExistence type="inferred from homology"/>
<comment type="similarity">
    <text evidence="1">Belongs to the glycosyltransferase 2 family. WaaE/KdtX subfamily.</text>
</comment>
<reference evidence="3" key="1">
    <citation type="submission" date="2016-04" db="EMBL/GenBank/DDBJ databases">
        <authorList>
            <person name="Evans L.H."/>
            <person name="Alamgir A."/>
            <person name="Owens N."/>
            <person name="Weber N.D."/>
            <person name="Virtaneva K."/>
            <person name="Barbian K."/>
            <person name="Babar A."/>
            <person name="Rosenke K."/>
        </authorList>
    </citation>
    <scope>NUCLEOTIDE SEQUENCE</scope>
    <source>
        <strain evidence="3">86-1</strain>
    </source>
</reference>
<dbReference type="Gene3D" id="3.90.550.10">
    <property type="entry name" value="Spore Coat Polysaccharide Biosynthesis Protein SpsA, Chain A"/>
    <property type="match status" value="1"/>
</dbReference>
<dbReference type="Pfam" id="PF00535">
    <property type="entry name" value="Glycos_transf_2"/>
    <property type="match status" value="1"/>
</dbReference>
<organism evidence="3">
    <name type="scientific">uncultured Dysgonomonas sp</name>
    <dbReference type="NCBI Taxonomy" id="206096"/>
    <lineage>
        <taxon>Bacteria</taxon>
        <taxon>Pseudomonadati</taxon>
        <taxon>Bacteroidota</taxon>
        <taxon>Bacteroidia</taxon>
        <taxon>Bacteroidales</taxon>
        <taxon>Dysgonomonadaceae</taxon>
        <taxon>Dysgonomonas</taxon>
        <taxon>environmental samples</taxon>
    </lineage>
</organism>
<dbReference type="InterPro" id="IPR001173">
    <property type="entry name" value="Glyco_trans_2-like"/>
</dbReference>
<dbReference type="RefSeq" id="WP_296944841.1">
    <property type="nucleotide sequence ID" value="NZ_LT599032.1"/>
</dbReference>
<dbReference type="SUPFAM" id="SSF53448">
    <property type="entry name" value="Nucleotide-diphospho-sugar transferases"/>
    <property type="match status" value="1"/>
</dbReference>
<sequence length="303" mass="36149">MLDLTVIILTKDEQLHIKRCLECVNQLARKIYVVDCFSTDRTQEIARSLGAEVVEKQWPGNQAAQFNWALKHLSIDTEWVLRLDADEYLLPELIEELQNKIPLVTQDVTGIVFNRRHIFMGRWMKRGIYPVKMLRMFRKGKAVCEQRLMDEHLRISEGRTQEYENDFCDHNLNDISWFCHKHVNYAIREAAEMLDLEYNLSGFTSEGTTNGLSEQTLEKRQKKLKYACQPLFWRSFTYFMYRYIIRGAWREGKEGFIFTFIQGWWYRTLVDANIYEIKKKCGMDKEKICNLLADKYHISIRKR</sequence>
<gene>
    <name evidence="3" type="ORF">KL86DYS1_31722</name>
</gene>
<evidence type="ECO:0000259" key="2">
    <source>
        <dbReference type="Pfam" id="PF00535"/>
    </source>
</evidence>
<dbReference type="InterPro" id="IPR029044">
    <property type="entry name" value="Nucleotide-diphossugar_trans"/>
</dbReference>